<keyword evidence="3" id="KW-1185">Reference proteome</keyword>
<dbReference type="RefSeq" id="WP_204657454.1">
    <property type="nucleotide sequence ID" value="NZ_CP056775.1"/>
</dbReference>
<dbReference type="PANTHER" id="PTHR42754:SF1">
    <property type="entry name" value="LIPOPROTEIN"/>
    <property type="match status" value="1"/>
</dbReference>
<protein>
    <submittedName>
        <fullName evidence="2">T9SS type A sorting domain-containing protein</fullName>
    </submittedName>
</protein>
<dbReference type="Pfam" id="PF18962">
    <property type="entry name" value="Por_Secre_tail"/>
    <property type="match status" value="1"/>
</dbReference>
<dbReference type="InterPro" id="IPR026444">
    <property type="entry name" value="Secre_tail"/>
</dbReference>
<dbReference type="EMBL" id="CP056775">
    <property type="protein sequence ID" value="QRR02471.1"/>
    <property type="molecule type" value="Genomic_DNA"/>
</dbReference>
<reference evidence="2 3" key="1">
    <citation type="submission" date="2020-06" db="EMBL/GenBank/DDBJ databases">
        <title>Dyadobacter sandarakinus sp. nov., isolated from the soil of the Arctic Yellow River Station.</title>
        <authorList>
            <person name="Zhang Y."/>
            <person name="Peng F."/>
        </authorList>
    </citation>
    <scope>NUCLEOTIDE SEQUENCE [LARGE SCALE GENOMIC DNA]</scope>
    <source>
        <strain evidence="2 3">Q3-56</strain>
    </source>
</reference>
<proteinExistence type="predicted"/>
<dbReference type="NCBIfam" id="TIGR04183">
    <property type="entry name" value="Por_Secre_tail"/>
    <property type="match status" value="1"/>
</dbReference>
<evidence type="ECO:0000313" key="2">
    <source>
        <dbReference type="EMBL" id="QRR02471.1"/>
    </source>
</evidence>
<feature type="domain" description="Secretion system C-terminal sorting" evidence="1">
    <location>
        <begin position="594"/>
        <end position="665"/>
    </location>
</feature>
<dbReference type="Proteomes" id="UP000612680">
    <property type="component" value="Chromosome"/>
</dbReference>
<organism evidence="2 3">
    <name type="scientific">Dyadobacter sandarakinus</name>
    <dbReference type="NCBI Taxonomy" id="2747268"/>
    <lineage>
        <taxon>Bacteria</taxon>
        <taxon>Pseudomonadati</taxon>
        <taxon>Bacteroidota</taxon>
        <taxon>Cytophagia</taxon>
        <taxon>Cytophagales</taxon>
        <taxon>Spirosomataceae</taxon>
        <taxon>Dyadobacter</taxon>
    </lineage>
</organism>
<dbReference type="PANTHER" id="PTHR42754">
    <property type="entry name" value="ENDOGLUCANASE"/>
    <property type="match status" value="1"/>
</dbReference>
<evidence type="ECO:0000313" key="3">
    <source>
        <dbReference type="Proteomes" id="UP000612680"/>
    </source>
</evidence>
<name>A0ABX7I8P1_9BACT</name>
<accession>A0ABX7I8P1</accession>
<evidence type="ECO:0000259" key="1">
    <source>
        <dbReference type="Pfam" id="PF18962"/>
    </source>
</evidence>
<gene>
    <name evidence="2" type="ORF">HWI92_16915</name>
</gene>
<sequence>MQTFTISAVQLHLKEQKYLQKNIEKSIGLVKKGPLGGVGGLSLFLMLLFSANLAAQTNIQWDKTFGGDQGEFFQSIEPTSDGGYIIGGVSQSGISGNRTAASKGSADYWIVKIAADGTKMWDKAYGGSDWDALNSVKQTADGGYILGGHSYSPAGFDKTDDNHNSAETDYWIVKISSDGTKEWDRSIGSEFFEELREVQQTTDGGYLLGGSSSSSRPGGDKTDAHYGGDFWVVKLAADGTKLWDRSYGGRDAETLQTITPTVDGGFIFGGSSVSDASWDKTEDSKGGSDYWVMKTDANGIKQWDKTIGGNGSDWLNSVEQTADGGYILGGTSSSGISGDKSEGKRGINDYWVVKLNAAGTVEWDKTIGGTTFINADAEIQGESSLYSVRQLAEGGYILAGDSNAAVNDDKTQASKGDKDVWLVKISSTGAIVWDMSIGGENLDYFPRLINTEDGGFVLGVQSESGATGDKTGPAWGNRDFWIVKLTADINLPVSLTNFSVYAENTSALLSWQTTMETNSDRFEVQHSTNGKSWSLLGTVSAKGKSNELRSYQYMHTSPASGENLYRLKIFDNDGTFAYSKINSLRFDENLLVNVFPNPTAEILTLKVADWSKVTYVEIINGQGNSVYHSGAIPLQSISVKGLPKGLYFLRIILSDGSSVTRKIAIGN</sequence>